<reference evidence="2 3" key="1">
    <citation type="journal article" date="2013" name="PLoS Genet.">
        <title>The genome and development-dependent transcriptomes of Pyronema confluens: a window into fungal evolution.</title>
        <authorList>
            <person name="Traeger S."/>
            <person name="Altegoer F."/>
            <person name="Freitag M."/>
            <person name="Gabaldon T."/>
            <person name="Kempken F."/>
            <person name="Kumar A."/>
            <person name="Marcet-Houben M."/>
            <person name="Poggeler S."/>
            <person name="Stajich J.E."/>
            <person name="Nowrousian M."/>
        </authorList>
    </citation>
    <scope>NUCLEOTIDE SEQUENCE [LARGE SCALE GENOMIC DNA]</scope>
    <source>
        <strain evidence="3">CBS 100304</strain>
        <tissue evidence="2">Vegetative mycelium</tissue>
    </source>
</reference>
<dbReference type="AlphaFoldDB" id="U4L8W7"/>
<proteinExistence type="predicted"/>
<keyword evidence="1" id="KW-0812">Transmembrane</keyword>
<keyword evidence="3" id="KW-1185">Reference proteome</keyword>
<evidence type="ECO:0000313" key="2">
    <source>
        <dbReference type="EMBL" id="CCX09808.1"/>
    </source>
</evidence>
<dbReference type="Proteomes" id="UP000018144">
    <property type="component" value="Unassembled WGS sequence"/>
</dbReference>
<dbReference type="OrthoDB" id="10438529at2759"/>
<evidence type="ECO:0000256" key="1">
    <source>
        <dbReference type="SAM" id="Phobius"/>
    </source>
</evidence>
<keyword evidence="1" id="KW-1133">Transmembrane helix</keyword>
<name>U4L8W7_PYROM</name>
<protein>
    <submittedName>
        <fullName evidence="2">Uncharacterized protein</fullName>
    </submittedName>
</protein>
<keyword evidence="1" id="KW-0472">Membrane</keyword>
<evidence type="ECO:0000313" key="3">
    <source>
        <dbReference type="Proteomes" id="UP000018144"/>
    </source>
</evidence>
<feature type="transmembrane region" description="Helical" evidence="1">
    <location>
        <begin position="28"/>
        <end position="45"/>
    </location>
</feature>
<dbReference type="EMBL" id="HF935496">
    <property type="protein sequence ID" value="CCX09808.1"/>
    <property type="molecule type" value="Genomic_DNA"/>
</dbReference>
<gene>
    <name evidence="2" type="ORF">PCON_09401</name>
</gene>
<organism evidence="2 3">
    <name type="scientific">Pyronema omphalodes (strain CBS 100304)</name>
    <name type="common">Pyronema confluens</name>
    <dbReference type="NCBI Taxonomy" id="1076935"/>
    <lineage>
        <taxon>Eukaryota</taxon>
        <taxon>Fungi</taxon>
        <taxon>Dikarya</taxon>
        <taxon>Ascomycota</taxon>
        <taxon>Pezizomycotina</taxon>
        <taxon>Pezizomycetes</taxon>
        <taxon>Pezizales</taxon>
        <taxon>Pyronemataceae</taxon>
        <taxon>Pyronema</taxon>
    </lineage>
</organism>
<sequence>MPFLLERFFHKRPLTTYIIQYGLRPFKFLAWGSLFSIALVVIVAGRTPPPRDDEGYKVIGELFKIPLVRKGAFLIPVIG</sequence>
<accession>U4L8W7</accession>